<dbReference type="Pfam" id="PF09986">
    <property type="entry name" value="DUF2225"/>
    <property type="match status" value="1"/>
</dbReference>
<dbReference type="EMBL" id="CP002631">
    <property type="protein sequence ID" value="AEB14067.1"/>
    <property type="molecule type" value="Genomic_DNA"/>
</dbReference>
<dbReference type="Proteomes" id="UP000006852">
    <property type="component" value="Chromosome"/>
</dbReference>
<evidence type="ECO:0000313" key="1">
    <source>
        <dbReference type="EMBL" id="AEB14067.1"/>
    </source>
</evidence>
<sequence length="302" mass="35148">MATQFNRKTFLTEAEKKPSVSYWAKEDALCPVCRKKFRQELMHQGGGRTIAGNLTDELHRNYEPSKKYGRVYPLIYEIGCCPHCHTALFWKDFKDIKDPETFDRIMQDEQHRIKEVEAIFPHYDLNDERTLYDGTAMYYLALLCYEKADIAYAPTFKRAEISLRLAWLCNEIERVCPEHNYGYIAQVFYRKALFFYQQTLINETGRIESIESVANFGPDTDKNYGYDGVIYLSGLLEYKYGQRENQELRLKKLDESKKAIARIFGLGKSSKAKPGPLLEVAKSLYDKMTSELSSNNIFSEDD</sequence>
<gene>
    <name evidence="1" type="ordered locus">Tresu_1155</name>
</gene>
<dbReference type="OrthoDB" id="367491at2"/>
<reference evidence="2" key="2">
    <citation type="submission" date="2011-04" db="EMBL/GenBank/DDBJ databases">
        <title>The complete genome of chromosome of Treponema succinifaciens DSM 2489.</title>
        <authorList>
            <person name="Lucas S."/>
            <person name="Copeland A."/>
            <person name="Lapidus A."/>
            <person name="Bruce D."/>
            <person name="Goodwin L."/>
            <person name="Pitluck S."/>
            <person name="Peters L."/>
            <person name="Kyrpides N."/>
            <person name="Mavromatis K."/>
            <person name="Ivanova N."/>
            <person name="Ovchinnikova G."/>
            <person name="Teshima H."/>
            <person name="Detter J.C."/>
            <person name="Tapia R."/>
            <person name="Han C."/>
            <person name="Land M."/>
            <person name="Hauser L."/>
            <person name="Markowitz V."/>
            <person name="Cheng J.-F."/>
            <person name="Hugenholtz P."/>
            <person name="Woyke T."/>
            <person name="Wu D."/>
            <person name="Gronow S."/>
            <person name="Wellnitz S."/>
            <person name="Brambilla E."/>
            <person name="Klenk H.-P."/>
            <person name="Eisen J.A."/>
        </authorList>
    </citation>
    <scope>NUCLEOTIDE SEQUENCE [LARGE SCALE GENOMIC DNA]</scope>
    <source>
        <strain evidence="2">ATCC 33096 / DSM 2489 / 6091</strain>
    </source>
</reference>
<dbReference type="InterPro" id="IPR018708">
    <property type="entry name" value="DUF2225"/>
</dbReference>
<evidence type="ECO:0008006" key="3">
    <source>
        <dbReference type="Google" id="ProtNLM"/>
    </source>
</evidence>
<reference evidence="1 2" key="1">
    <citation type="journal article" date="2011" name="Stand. Genomic Sci.">
        <title>Complete genome sequence of Treponema succinifaciens type strain (6091).</title>
        <authorList>
            <person name="Han C."/>
            <person name="Gronow S."/>
            <person name="Teshima H."/>
            <person name="Lapidus A."/>
            <person name="Nolan M."/>
            <person name="Lucas S."/>
            <person name="Hammon N."/>
            <person name="Deshpande S."/>
            <person name="Cheng J.F."/>
            <person name="Zeytun A."/>
            <person name="Tapia R."/>
            <person name="Goodwin L."/>
            <person name="Pitluck S."/>
            <person name="Liolios K."/>
            <person name="Pagani I."/>
            <person name="Ivanova N."/>
            <person name="Mavromatis K."/>
            <person name="Mikhailova N."/>
            <person name="Huntemann M."/>
            <person name="Pati A."/>
            <person name="Chen A."/>
            <person name="Palaniappan K."/>
            <person name="Land M."/>
            <person name="Hauser L."/>
            <person name="Brambilla E.M."/>
            <person name="Rohde M."/>
            <person name="Goker M."/>
            <person name="Woyke T."/>
            <person name="Bristow J."/>
            <person name="Eisen J.A."/>
            <person name="Markowitz V."/>
            <person name="Hugenholtz P."/>
            <person name="Kyrpides N.C."/>
            <person name="Klenk H.P."/>
            <person name="Detter J.C."/>
        </authorList>
    </citation>
    <scope>NUCLEOTIDE SEQUENCE [LARGE SCALE GENOMIC DNA]</scope>
    <source>
        <strain evidence="2">ATCC 33096 / DSM 2489 / 6091</strain>
    </source>
</reference>
<dbReference type="eggNOG" id="COG1655">
    <property type="taxonomic scope" value="Bacteria"/>
</dbReference>
<name>F2NXI8_TRES6</name>
<dbReference type="STRING" id="869209.Tresu_1155"/>
<dbReference type="AlphaFoldDB" id="F2NXI8"/>
<proteinExistence type="predicted"/>
<dbReference type="KEGG" id="tsu:Tresu_1155"/>
<protein>
    <recommendedName>
        <fullName evidence="3">DUF2225 domain-containing protein</fullName>
    </recommendedName>
</protein>
<organism evidence="1 2">
    <name type="scientific">Treponema succinifaciens (strain ATCC 33096 / DSM 2489 / 6091)</name>
    <dbReference type="NCBI Taxonomy" id="869209"/>
    <lineage>
        <taxon>Bacteria</taxon>
        <taxon>Pseudomonadati</taxon>
        <taxon>Spirochaetota</taxon>
        <taxon>Spirochaetia</taxon>
        <taxon>Spirochaetales</taxon>
        <taxon>Treponemataceae</taxon>
        <taxon>Treponema</taxon>
    </lineage>
</organism>
<keyword evidence="2" id="KW-1185">Reference proteome</keyword>
<dbReference type="GeneID" id="302998315"/>
<dbReference type="HOGENOM" id="CLU_083032_0_0_12"/>
<dbReference type="RefSeq" id="WP_013701356.1">
    <property type="nucleotide sequence ID" value="NC_015385.1"/>
</dbReference>
<evidence type="ECO:0000313" key="2">
    <source>
        <dbReference type="Proteomes" id="UP000006852"/>
    </source>
</evidence>
<accession>F2NXI8</accession>